<protein>
    <submittedName>
        <fullName evidence="2">Uncharacterized protein</fullName>
    </submittedName>
</protein>
<dbReference type="EMBL" id="CAKOGP040002269">
    <property type="protein sequence ID" value="CAJ1966302.1"/>
    <property type="molecule type" value="Genomic_DNA"/>
</dbReference>
<evidence type="ECO:0000256" key="1">
    <source>
        <dbReference type="SAM" id="MobiDB-lite"/>
    </source>
</evidence>
<keyword evidence="3" id="KW-1185">Reference proteome</keyword>
<name>A0AAD2G8I3_9STRA</name>
<reference evidence="2" key="1">
    <citation type="submission" date="2023-08" db="EMBL/GenBank/DDBJ databases">
        <authorList>
            <person name="Audoor S."/>
            <person name="Bilcke G."/>
        </authorList>
    </citation>
    <scope>NUCLEOTIDE SEQUENCE</scope>
</reference>
<feature type="compositionally biased region" description="Low complexity" evidence="1">
    <location>
        <begin position="70"/>
        <end position="79"/>
    </location>
</feature>
<organism evidence="2 3">
    <name type="scientific">Cylindrotheca closterium</name>
    <dbReference type="NCBI Taxonomy" id="2856"/>
    <lineage>
        <taxon>Eukaryota</taxon>
        <taxon>Sar</taxon>
        <taxon>Stramenopiles</taxon>
        <taxon>Ochrophyta</taxon>
        <taxon>Bacillariophyta</taxon>
        <taxon>Bacillariophyceae</taxon>
        <taxon>Bacillariophycidae</taxon>
        <taxon>Bacillariales</taxon>
        <taxon>Bacillariaceae</taxon>
        <taxon>Cylindrotheca</taxon>
    </lineage>
</organism>
<sequence>MIPLLIAAAAAVEEETASEIPHDDPTSNWTAVLLAIVSLIFYWVFLKPTAQDTGAPPPTVAENNSRRVRSAPQQQRRPAAPAPAPQVMADRRLPTPQNLSDNALEVLLDCQSKPSFVTSTQDKLGLGGHKALVDGLVAFGHTEAAVTTLDASSRTERAKVLSRLGSSPGMTLSAPPSKGSTMVVSLPFLTPADSSISKLQHILQVLGSYYNLIVIGSIDPSKPAPASLKEQQEQQDSLQNILHAGDLKESILPSHRILLASSKVGRIALVRQLVKVELMVDYQPEVQAELGRFGYKVAIVPQLGSLLDD</sequence>
<evidence type="ECO:0000313" key="3">
    <source>
        <dbReference type="Proteomes" id="UP001295423"/>
    </source>
</evidence>
<accession>A0AAD2G8I3</accession>
<evidence type="ECO:0000313" key="2">
    <source>
        <dbReference type="EMBL" id="CAJ1966302.1"/>
    </source>
</evidence>
<comment type="caution">
    <text evidence="2">The sequence shown here is derived from an EMBL/GenBank/DDBJ whole genome shotgun (WGS) entry which is preliminary data.</text>
</comment>
<proteinExistence type="predicted"/>
<gene>
    <name evidence="2" type="ORF">CYCCA115_LOCUS21885</name>
</gene>
<dbReference type="Proteomes" id="UP001295423">
    <property type="component" value="Unassembled WGS sequence"/>
</dbReference>
<feature type="region of interest" description="Disordered" evidence="1">
    <location>
        <begin position="53"/>
        <end position="96"/>
    </location>
</feature>
<dbReference type="AlphaFoldDB" id="A0AAD2G8I3"/>